<dbReference type="InterPro" id="IPR009057">
    <property type="entry name" value="Homeodomain-like_sf"/>
</dbReference>
<keyword evidence="1 2" id="KW-0238">DNA-binding</keyword>
<dbReference type="PRINTS" id="PR00455">
    <property type="entry name" value="HTHTETR"/>
</dbReference>
<keyword evidence="5" id="KW-1185">Reference proteome</keyword>
<dbReference type="AlphaFoldDB" id="A0A8J3IUA8"/>
<accession>A0A8J3IUA8</accession>
<evidence type="ECO:0000313" key="5">
    <source>
        <dbReference type="Proteomes" id="UP000597444"/>
    </source>
</evidence>
<organism evidence="4 5">
    <name type="scientific">Reticulibacter mediterranei</name>
    <dbReference type="NCBI Taxonomy" id="2778369"/>
    <lineage>
        <taxon>Bacteria</taxon>
        <taxon>Bacillati</taxon>
        <taxon>Chloroflexota</taxon>
        <taxon>Ktedonobacteria</taxon>
        <taxon>Ktedonobacterales</taxon>
        <taxon>Reticulibacteraceae</taxon>
        <taxon>Reticulibacter</taxon>
    </lineage>
</organism>
<evidence type="ECO:0000259" key="3">
    <source>
        <dbReference type="PROSITE" id="PS50977"/>
    </source>
</evidence>
<dbReference type="RefSeq" id="WP_220211565.1">
    <property type="nucleotide sequence ID" value="NZ_BNJK01000004.1"/>
</dbReference>
<sequence length="171" mass="19175">MAAQERREEILAAAMSEFSEKGFHGASTVTIAERAGISHPNLFRLFPTKKALFIAAIERMHERLQRGMIDFGHQNPENPLSAMAHGYHVLLDNRELMLLLLQGYAACEDEEIREVMRRVSAETFTKVEGMPGVSTADAVHFYAQGMLLTVAAAMRLPEIAADEEWARKFLD</sequence>
<dbReference type="PANTHER" id="PTHR30055">
    <property type="entry name" value="HTH-TYPE TRANSCRIPTIONAL REGULATOR RUTR"/>
    <property type="match status" value="1"/>
</dbReference>
<feature type="DNA-binding region" description="H-T-H motif" evidence="2">
    <location>
        <begin position="27"/>
        <end position="46"/>
    </location>
</feature>
<dbReference type="InterPro" id="IPR001647">
    <property type="entry name" value="HTH_TetR"/>
</dbReference>
<proteinExistence type="predicted"/>
<dbReference type="InterPro" id="IPR050109">
    <property type="entry name" value="HTH-type_TetR-like_transc_reg"/>
</dbReference>
<dbReference type="Proteomes" id="UP000597444">
    <property type="component" value="Unassembled WGS sequence"/>
</dbReference>
<dbReference type="Pfam" id="PF00440">
    <property type="entry name" value="TetR_N"/>
    <property type="match status" value="1"/>
</dbReference>
<feature type="domain" description="HTH tetR-type" evidence="3">
    <location>
        <begin position="4"/>
        <end position="64"/>
    </location>
</feature>
<evidence type="ECO:0000256" key="1">
    <source>
        <dbReference type="ARBA" id="ARBA00023125"/>
    </source>
</evidence>
<dbReference type="Gene3D" id="1.10.357.10">
    <property type="entry name" value="Tetracycline Repressor, domain 2"/>
    <property type="match status" value="1"/>
</dbReference>
<dbReference type="GO" id="GO:0000976">
    <property type="term" value="F:transcription cis-regulatory region binding"/>
    <property type="evidence" value="ECO:0007669"/>
    <property type="project" value="TreeGrafter"/>
</dbReference>
<name>A0A8J3IUA8_9CHLR</name>
<comment type="caution">
    <text evidence="4">The sequence shown here is derived from an EMBL/GenBank/DDBJ whole genome shotgun (WGS) entry which is preliminary data.</text>
</comment>
<gene>
    <name evidence="4" type="ORF">KSF_110390</name>
</gene>
<dbReference type="PROSITE" id="PS50977">
    <property type="entry name" value="HTH_TETR_2"/>
    <property type="match status" value="1"/>
</dbReference>
<dbReference type="GO" id="GO:0003700">
    <property type="term" value="F:DNA-binding transcription factor activity"/>
    <property type="evidence" value="ECO:0007669"/>
    <property type="project" value="TreeGrafter"/>
</dbReference>
<evidence type="ECO:0000313" key="4">
    <source>
        <dbReference type="EMBL" id="GHP00992.1"/>
    </source>
</evidence>
<protein>
    <submittedName>
        <fullName evidence="4">TetR family transcriptional regulator</fullName>
    </submittedName>
</protein>
<dbReference type="PANTHER" id="PTHR30055:SF146">
    <property type="entry name" value="HTH-TYPE TRANSCRIPTIONAL DUAL REGULATOR CECR"/>
    <property type="match status" value="1"/>
</dbReference>
<dbReference type="EMBL" id="BNJK01000004">
    <property type="protein sequence ID" value="GHP00992.1"/>
    <property type="molecule type" value="Genomic_DNA"/>
</dbReference>
<evidence type="ECO:0000256" key="2">
    <source>
        <dbReference type="PROSITE-ProRule" id="PRU00335"/>
    </source>
</evidence>
<dbReference type="SUPFAM" id="SSF46689">
    <property type="entry name" value="Homeodomain-like"/>
    <property type="match status" value="1"/>
</dbReference>
<reference evidence="4" key="1">
    <citation type="submission" date="2020-10" db="EMBL/GenBank/DDBJ databases">
        <title>Taxonomic study of unclassified bacteria belonging to the class Ktedonobacteria.</title>
        <authorList>
            <person name="Yabe S."/>
            <person name="Wang C.M."/>
            <person name="Zheng Y."/>
            <person name="Sakai Y."/>
            <person name="Cavaletti L."/>
            <person name="Monciardini P."/>
            <person name="Donadio S."/>
        </authorList>
    </citation>
    <scope>NUCLEOTIDE SEQUENCE</scope>
    <source>
        <strain evidence="4">ID150040</strain>
    </source>
</reference>